<name>A0AAE4L480_BACUN</name>
<dbReference type="AlphaFoldDB" id="A0AAE4L480"/>
<sequence>MKSFGKKLHEQRLKTHLLIRAWLQPRLSSVGTKCRLPGRIRLANAWARKHPKRTFACVVGSLSLLLVGGIVSDFLTGRNVTEPDVSAIANMEPLFSGFRTIQANKDAHRRTLLELTAEGQAVRKELDSLIAVPKKSRADSVRIVRHYKKLENIVKSLKNNDNS</sequence>
<dbReference type="Proteomes" id="UP001181247">
    <property type="component" value="Unassembled WGS sequence"/>
</dbReference>
<protein>
    <submittedName>
        <fullName evidence="1">Uncharacterized protein</fullName>
    </submittedName>
</protein>
<dbReference type="EMBL" id="JAWDEU010000002">
    <property type="protein sequence ID" value="MDU0245991.1"/>
    <property type="molecule type" value="Genomic_DNA"/>
</dbReference>
<reference evidence="1" key="1">
    <citation type="submission" date="2023-10" db="EMBL/GenBank/DDBJ databases">
        <title>Genome of Potential pathogenic bacteria in Crohn's disease.</title>
        <authorList>
            <person name="Rodriguez-Palacios A."/>
        </authorList>
    </citation>
    <scope>NUCLEOTIDE SEQUENCE</scope>
    <source>
        <strain evidence="1">CavFT-hAR50</strain>
    </source>
</reference>
<evidence type="ECO:0000313" key="1">
    <source>
        <dbReference type="EMBL" id="MDU0245991.1"/>
    </source>
</evidence>
<proteinExistence type="predicted"/>
<evidence type="ECO:0000313" key="2">
    <source>
        <dbReference type="Proteomes" id="UP001181247"/>
    </source>
</evidence>
<gene>
    <name evidence="1" type="ORF">RVH16_14920</name>
</gene>
<comment type="caution">
    <text evidence="1">The sequence shown here is derived from an EMBL/GenBank/DDBJ whole genome shotgun (WGS) entry which is preliminary data.</text>
</comment>
<dbReference type="RefSeq" id="WP_022163561.1">
    <property type="nucleotide sequence ID" value="NZ_JAWDEU010000002.1"/>
</dbReference>
<accession>A0AAE4L480</accession>
<organism evidence="1 2">
    <name type="scientific">Bacteroides uniformis</name>
    <dbReference type="NCBI Taxonomy" id="820"/>
    <lineage>
        <taxon>Bacteria</taxon>
        <taxon>Pseudomonadati</taxon>
        <taxon>Bacteroidota</taxon>
        <taxon>Bacteroidia</taxon>
        <taxon>Bacteroidales</taxon>
        <taxon>Bacteroidaceae</taxon>
        <taxon>Bacteroides</taxon>
    </lineage>
</organism>